<sequence length="377" mass="42080">MGFSSFPRDLDGTTRRRRTGRREGVAQAAARAQRRRTTAGGGRMGGWRRGEDGTGGEGKTLEELFGWAIGRYALPIRRQSGANVTSSLERRHLAAHRRRRCSPTPHASPAPLSLPGVRRRHRCPLPLRRSPSPRVLHDRPEIARLDKAGNPLLCSATFSPSSISLEFHIPDDWICEKDEALEHQGGMPEILRHTKKAPATKEVLLSFPPSPIGRYALPIRRQSGANVTSSLERRHLAAHRRRRCSPTPHASPAPLSLPGVRRRHRCPLPLRRSPSPRVLHDRPEIARLDKAGNPLLCSATFSPSSISLEFHIPDDWICEKDEALEHQGGMPEILRHTKKAPATKEVLLSFPPSPEVDFRWPCFPFSFKIHFAEANGG</sequence>
<dbReference type="Gramene" id="OMERI07G16520.1">
    <property type="protein sequence ID" value="OMERI07G16520.1"/>
    <property type="gene ID" value="OMERI07G16520"/>
</dbReference>
<reference evidence="2" key="2">
    <citation type="submission" date="2018-05" db="EMBL/GenBank/DDBJ databases">
        <title>OmerRS3 (Oryza meridionalis Reference Sequence Version 3).</title>
        <authorList>
            <person name="Zhang J."/>
            <person name="Kudrna D."/>
            <person name="Lee S."/>
            <person name="Talag J."/>
            <person name="Welchert J."/>
            <person name="Wing R.A."/>
        </authorList>
    </citation>
    <scope>NUCLEOTIDE SEQUENCE [LARGE SCALE GENOMIC DNA]</scope>
    <source>
        <strain evidence="2">cv. OR44</strain>
    </source>
</reference>
<feature type="region of interest" description="Disordered" evidence="1">
    <location>
        <begin position="94"/>
        <end position="134"/>
    </location>
</feature>
<organism evidence="2">
    <name type="scientific">Oryza meridionalis</name>
    <dbReference type="NCBI Taxonomy" id="40149"/>
    <lineage>
        <taxon>Eukaryota</taxon>
        <taxon>Viridiplantae</taxon>
        <taxon>Streptophyta</taxon>
        <taxon>Embryophyta</taxon>
        <taxon>Tracheophyta</taxon>
        <taxon>Spermatophyta</taxon>
        <taxon>Magnoliopsida</taxon>
        <taxon>Liliopsida</taxon>
        <taxon>Poales</taxon>
        <taxon>Poaceae</taxon>
        <taxon>BOP clade</taxon>
        <taxon>Oryzoideae</taxon>
        <taxon>Oryzeae</taxon>
        <taxon>Oryzinae</taxon>
        <taxon>Oryza</taxon>
    </lineage>
</organism>
<protein>
    <submittedName>
        <fullName evidence="2">Uncharacterized protein</fullName>
    </submittedName>
</protein>
<dbReference type="Proteomes" id="UP000008021">
    <property type="component" value="Chromosome 7"/>
</dbReference>
<dbReference type="AlphaFoldDB" id="A0A0E0EDJ2"/>
<evidence type="ECO:0000313" key="3">
    <source>
        <dbReference type="Proteomes" id="UP000008021"/>
    </source>
</evidence>
<reference evidence="2" key="1">
    <citation type="submission" date="2015-04" db="UniProtKB">
        <authorList>
            <consortium name="EnsemblPlants"/>
        </authorList>
    </citation>
    <scope>IDENTIFICATION</scope>
</reference>
<accession>A0A0E0EDJ2</accession>
<feature type="region of interest" description="Disordered" evidence="1">
    <location>
        <begin position="239"/>
        <end position="261"/>
    </location>
</feature>
<dbReference type="HOGENOM" id="CLU_734427_0_0_1"/>
<keyword evidence="3" id="KW-1185">Reference proteome</keyword>
<name>A0A0E0EDJ2_9ORYZ</name>
<feature type="compositionally biased region" description="Low complexity" evidence="1">
    <location>
        <begin position="124"/>
        <end position="134"/>
    </location>
</feature>
<feature type="region of interest" description="Disordered" evidence="1">
    <location>
        <begin position="1"/>
        <end position="58"/>
    </location>
</feature>
<evidence type="ECO:0000313" key="2">
    <source>
        <dbReference type="EnsemblPlants" id="OMERI07G16520.1"/>
    </source>
</evidence>
<dbReference type="EnsemblPlants" id="OMERI07G16520.1">
    <property type="protein sequence ID" value="OMERI07G16520.1"/>
    <property type="gene ID" value="OMERI07G16520"/>
</dbReference>
<evidence type="ECO:0000256" key="1">
    <source>
        <dbReference type="SAM" id="MobiDB-lite"/>
    </source>
</evidence>
<proteinExistence type="predicted"/>
<feature type="compositionally biased region" description="Gly residues" evidence="1">
    <location>
        <begin position="39"/>
        <end position="58"/>
    </location>
</feature>